<evidence type="ECO:0000256" key="3">
    <source>
        <dbReference type="ARBA" id="ARBA00022737"/>
    </source>
</evidence>
<keyword evidence="16" id="KW-1185">Reference proteome</keyword>
<dbReference type="EMBL" id="BPVZ01000321">
    <property type="protein sequence ID" value="GKV49818.1"/>
    <property type="molecule type" value="Genomic_DNA"/>
</dbReference>
<keyword evidence="12" id="KW-0539">Nucleus</keyword>
<dbReference type="InterPro" id="IPR002110">
    <property type="entry name" value="Ankyrin_rpt"/>
</dbReference>
<gene>
    <name evidence="15" type="ORF">SLEP1_g56549</name>
</gene>
<dbReference type="PANTHER" id="PTHR23335">
    <property type="entry name" value="CALMODULIN-BINDING TRANSCRIPTION ACTIVATOR CAMTA"/>
    <property type="match status" value="1"/>
</dbReference>
<keyword evidence="3" id="KW-0677">Repeat</keyword>
<keyword evidence="9" id="KW-0238">DNA-binding</keyword>
<dbReference type="InterPro" id="IPR027417">
    <property type="entry name" value="P-loop_NTPase"/>
</dbReference>
<evidence type="ECO:0000256" key="11">
    <source>
        <dbReference type="ARBA" id="ARBA00023163"/>
    </source>
</evidence>
<dbReference type="Gene3D" id="1.20.5.190">
    <property type="match status" value="1"/>
</dbReference>
<evidence type="ECO:0000256" key="12">
    <source>
        <dbReference type="ARBA" id="ARBA00023242"/>
    </source>
</evidence>
<name>A0AAV5MLS9_9ROSI</name>
<feature type="region of interest" description="Disordered" evidence="14">
    <location>
        <begin position="254"/>
        <end position="273"/>
    </location>
</feature>
<dbReference type="GO" id="GO:0006357">
    <property type="term" value="P:regulation of transcription by RNA polymerase II"/>
    <property type="evidence" value="ECO:0007669"/>
    <property type="project" value="TreeGrafter"/>
</dbReference>
<dbReference type="PROSITE" id="PS50096">
    <property type="entry name" value="IQ"/>
    <property type="match status" value="2"/>
</dbReference>
<keyword evidence="6" id="KW-0805">Transcription regulation</keyword>
<feature type="compositionally biased region" description="Basic and acidic residues" evidence="14">
    <location>
        <begin position="262"/>
        <end position="273"/>
    </location>
</feature>
<evidence type="ECO:0000256" key="8">
    <source>
        <dbReference type="ARBA" id="ARBA00023043"/>
    </source>
</evidence>
<keyword evidence="10" id="KW-0010">Activator</keyword>
<dbReference type="GO" id="GO:0003690">
    <property type="term" value="F:double-stranded DNA binding"/>
    <property type="evidence" value="ECO:0007669"/>
    <property type="project" value="TreeGrafter"/>
</dbReference>
<comment type="subcellular location">
    <subcellularLocation>
        <location evidence="1">Nucleus</location>
    </subcellularLocation>
</comment>
<dbReference type="SUPFAM" id="SSF48403">
    <property type="entry name" value="Ankyrin repeat"/>
    <property type="match status" value="1"/>
</dbReference>
<dbReference type="GO" id="GO:0005634">
    <property type="term" value="C:nucleus"/>
    <property type="evidence" value="ECO:0007669"/>
    <property type="project" value="UniProtKB-SubCell"/>
</dbReference>
<evidence type="ECO:0000256" key="6">
    <source>
        <dbReference type="ARBA" id="ARBA00023015"/>
    </source>
</evidence>
<dbReference type="CDD" id="cd23767">
    <property type="entry name" value="IQCD"/>
    <property type="match status" value="1"/>
</dbReference>
<dbReference type="PANTHER" id="PTHR23335:SF30">
    <property type="entry name" value="CALMODULIN-BINDING TRANSCRIPTION ACTIVATOR 3"/>
    <property type="match status" value="1"/>
</dbReference>
<dbReference type="FunFam" id="1.20.5.190:FF:000003">
    <property type="entry name" value="Calmodulin-binding transcription activator 2"/>
    <property type="match status" value="1"/>
</dbReference>
<keyword evidence="4" id="KW-0106">Calcium</keyword>
<evidence type="ECO:0000256" key="1">
    <source>
        <dbReference type="ARBA" id="ARBA00004123"/>
    </source>
</evidence>
<dbReference type="GO" id="GO:0003712">
    <property type="term" value="F:transcription coregulator activity"/>
    <property type="evidence" value="ECO:0007669"/>
    <property type="project" value="TreeGrafter"/>
</dbReference>
<dbReference type="PROSITE" id="PS50297">
    <property type="entry name" value="ANK_REP_REGION"/>
    <property type="match status" value="1"/>
</dbReference>
<evidence type="ECO:0000256" key="5">
    <source>
        <dbReference type="ARBA" id="ARBA00022860"/>
    </source>
</evidence>
<dbReference type="GO" id="GO:0005516">
    <property type="term" value="F:calmodulin binding"/>
    <property type="evidence" value="ECO:0007669"/>
    <property type="project" value="UniProtKB-KW"/>
</dbReference>
<dbReference type="InterPro" id="IPR036770">
    <property type="entry name" value="Ankyrin_rpt-contain_sf"/>
</dbReference>
<evidence type="ECO:0000256" key="13">
    <source>
        <dbReference type="PROSITE-ProRule" id="PRU00023"/>
    </source>
</evidence>
<keyword evidence="8 13" id="KW-0040">ANK repeat</keyword>
<dbReference type="SMART" id="SM00015">
    <property type="entry name" value="IQ"/>
    <property type="match status" value="2"/>
</dbReference>
<dbReference type="Gene3D" id="1.25.40.20">
    <property type="entry name" value="Ankyrin repeat-containing domain"/>
    <property type="match status" value="1"/>
</dbReference>
<keyword evidence="5" id="KW-0112">Calmodulin-binding</keyword>
<comment type="similarity">
    <text evidence="2">Belongs to the CAMTA family.</text>
</comment>
<feature type="repeat" description="ANK" evidence="13">
    <location>
        <begin position="184"/>
        <end position="216"/>
    </location>
</feature>
<evidence type="ECO:0000256" key="7">
    <source>
        <dbReference type="ARBA" id="ARBA00023016"/>
    </source>
</evidence>
<keyword evidence="11" id="KW-0804">Transcription</keyword>
<dbReference type="Proteomes" id="UP001054252">
    <property type="component" value="Unassembled WGS sequence"/>
</dbReference>
<dbReference type="Pfam" id="PF00612">
    <property type="entry name" value="IQ"/>
    <property type="match status" value="2"/>
</dbReference>
<evidence type="ECO:0000256" key="14">
    <source>
        <dbReference type="SAM" id="MobiDB-lite"/>
    </source>
</evidence>
<evidence type="ECO:0000313" key="16">
    <source>
        <dbReference type="Proteomes" id="UP001054252"/>
    </source>
</evidence>
<evidence type="ECO:0000256" key="10">
    <source>
        <dbReference type="ARBA" id="ARBA00023159"/>
    </source>
</evidence>
<dbReference type="SUPFAM" id="SSF52540">
    <property type="entry name" value="P-loop containing nucleoside triphosphate hydrolases"/>
    <property type="match status" value="1"/>
</dbReference>
<reference evidence="15 16" key="1">
    <citation type="journal article" date="2021" name="Commun. Biol.">
        <title>The genome of Shorea leprosula (Dipterocarpaceae) highlights the ecological relevance of drought in aseasonal tropical rainforests.</title>
        <authorList>
            <person name="Ng K.K.S."/>
            <person name="Kobayashi M.J."/>
            <person name="Fawcett J.A."/>
            <person name="Hatakeyama M."/>
            <person name="Paape T."/>
            <person name="Ng C.H."/>
            <person name="Ang C.C."/>
            <person name="Tnah L.H."/>
            <person name="Lee C.T."/>
            <person name="Nishiyama T."/>
            <person name="Sese J."/>
            <person name="O'Brien M.J."/>
            <person name="Copetti D."/>
            <person name="Mohd Noor M.I."/>
            <person name="Ong R.C."/>
            <person name="Putra M."/>
            <person name="Sireger I.Z."/>
            <person name="Indrioko S."/>
            <person name="Kosugi Y."/>
            <person name="Izuno A."/>
            <person name="Isagi Y."/>
            <person name="Lee S.L."/>
            <person name="Shimizu K.K."/>
        </authorList>
    </citation>
    <scope>NUCLEOTIDE SEQUENCE [LARGE SCALE GENOMIC DNA]</scope>
    <source>
        <strain evidence="15">214</strain>
    </source>
</reference>
<dbReference type="PROSITE" id="PS50088">
    <property type="entry name" value="ANK_REPEAT"/>
    <property type="match status" value="1"/>
</dbReference>
<dbReference type="AlphaFoldDB" id="A0AAV5MLS9"/>
<evidence type="ECO:0000256" key="4">
    <source>
        <dbReference type="ARBA" id="ARBA00022837"/>
    </source>
</evidence>
<protein>
    <submittedName>
        <fullName evidence="15">Uncharacterized protein</fullName>
    </submittedName>
</protein>
<evidence type="ECO:0000256" key="9">
    <source>
        <dbReference type="ARBA" id="ARBA00023125"/>
    </source>
</evidence>
<dbReference type="InterPro" id="IPR000048">
    <property type="entry name" value="IQ_motif_EF-hand-BS"/>
</dbReference>
<dbReference type="SMART" id="SM00248">
    <property type="entry name" value="ANK"/>
    <property type="match status" value="2"/>
</dbReference>
<sequence>MVFFIATLQHEASRVSFYIMHSNGLVCSKVLEFEYQTVHTEDVNTAENYNSSANDNLQLRFDELLSLSSKLTISDTSSLGDISQLSSKINTLLKEDISEWEQMLKLRSGEEFSSEKFNEKLFQKLLKEKLHVWLLQKVAEGGKGPSVLDEGGQGVLHFAAALGYDWAFEPTIVAGVGVNFRDVNGWTALHWAASCGREHTVASLISLGAVPGAVTDPFPNYPSSRTPADLASASGHKGIAGYLAEDALRVQSSSLNLANEDDDKKGPKAVREISERSVTPLSLSNAPDSLSLRESLAAVRNATQAAAQTYQVFRVYSFQKKKLNELALSLLAIKSYKPGQGDELIHAAATFIQNKFRSWKARKEFLITKQRIVKIQAHVRGHQVRKRYRKTIWCLGILEKGIWRWRRKRSGLSGFKPEAFTAVPNMHENSSKDDDYDFLKEGRKQVEDRIQKELAKVKSMVQYPEGREQYRRLLNVVSEIQEKKVSASSPIDFDEDLIDVEALLEHMPPKALVSHSPQVPARIVLLWCLSL</sequence>
<organism evidence="15 16">
    <name type="scientific">Rubroshorea leprosula</name>
    <dbReference type="NCBI Taxonomy" id="152421"/>
    <lineage>
        <taxon>Eukaryota</taxon>
        <taxon>Viridiplantae</taxon>
        <taxon>Streptophyta</taxon>
        <taxon>Embryophyta</taxon>
        <taxon>Tracheophyta</taxon>
        <taxon>Spermatophyta</taxon>
        <taxon>Magnoliopsida</taxon>
        <taxon>eudicotyledons</taxon>
        <taxon>Gunneridae</taxon>
        <taxon>Pentapetalae</taxon>
        <taxon>rosids</taxon>
        <taxon>malvids</taxon>
        <taxon>Malvales</taxon>
        <taxon>Dipterocarpaceae</taxon>
        <taxon>Rubroshorea</taxon>
    </lineage>
</organism>
<accession>A0AAV5MLS9</accession>
<dbReference type="Pfam" id="PF12796">
    <property type="entry name" value="Ank_2"/>
    <property type="match status" value="1"/>
</dbReference>
<keyword evidence="7" id="KW-0346">Stress response</keyword>
<evidence type="ECO:0000256" key="2">
    <source>
        <dbReference type="ARBA" id="ARBA00008267"/>
    </source>
</evidence>
<evidence type="ECO:0000313" key="15">
    <source>
        <dbReference type="EMBL" id="GKV49818.1"/>
    </source>
</evidence>
<comment type="caution">
    <text evidence="15">The sequence shown here is derived from an EMBL/GenBank/DDBJ whole genome shotgun (WGS) entry which is preliminary data.</text>
</comment>
<proteinExistence type="inferred from homology"/>